<name>A0ABT1VWH3_9PROT</name>
<dbReference type="Gene3D" id="3.60.120.10">
    <property type="entry name" value="Anthranilate synthase"/>
    <property type="match status" value="1"/>
</dbReference>
<dbReference type="Proteomes" id="UP001524547">
    <property type="component" value="Unassembled WGS sequence"/>
</dbReference>
<sequence>MAGVDLHVVELDWMDPAVVATAVRDLPWLCWFDSGGRADERGRYSYVCADPFRTLIFRPGEVEIDSVCRRASAFATLRSLMAEYRLPPGRGPVPFSGGAAGLLGYGLRREQERLPDRHDPIPGLPDGWIGFFDVVVGFDRRDNRCWILSSGFPETGAQGVRRARSRAAAWRARLAKQPPAASPQPVPALAWHHETSPQSHRRKIVRARDLIAAGDIFQANITVRAFAPRPPGLAGLDLFLSRREGAQEPFRAFLAGPSGSSLASLSPERFLRVQADRSVETRPIKGTRRRDPDPVADRHAANELALSAKDCAENLMIVDLMRNDLAKVCDPGSIEVPQLCEVESFAALHHLVSAVRGRLSSGEDAVSLLAATFPGGSVTGAPKLRAMEVIDELEDGARGAYCGCILWVGFDGQMDSSIVIRTLVVTEDRVWAQAGGGIVFDSDPDEEHAEMLAKITPLVGAGAGD</sequence>
<dbReference type="EMBL" id="JAMZEJ010000004">
    <property type="protein sequence ID" value="MCQ8240691.1"/>
    <property type="molecule type" value="Genomic_DNA"/>
</dbReference>
<gene>
    <name evidence="3" type="ORF">NFI88_07520</name>
</gene>
<dbReference type="Pfam" id="PF04715">
    <property type="entry name" value="Anth_synt_I_N"/>
    <property type="match status" value="1"/>
</dbReference>
<dbReference type="InterPro" id="IPR015890">
    <property type="entry name" value="Chorismate_C"/>
</dbReference>
<organism evidence="3 4">
    <name type="scientific">Rhizosaccharibacter radicis</name>
    <dbReference type="NCBI Taxonomy" id="2782605"/>
    <lineage>
        <taxon>Bacteria</taxon>
        <taxon>Pseudomonadati</taxon>
        <taxon>Pseudomonadota</taxon>
        <taxon>Alphaproteobacteria</taxon>
        <taxon>Acetobacterales</taxon>
        <taxon>Acetobacteraceae</taxon>
        <taxon>Rhizosaccharibacter</taxon>
    </lineage>
</organism>
<dbReference type="SUPFAM" id="SSF56322">
    <property type="entry name" value="ADC synthase"/>
    <property type="match status" value="1"/>
</dbReference>
<dbReference type="InterPro" id="IPR019999">
    <property type="entry name" value="Anth_synth_I-like"/>
</dbReference>
<dbReference type="InterPro" id="IPR006805">
    <property type="entry name" value="Anth_synth_I_N"/>
</dbReference>
<feature type="domain" description="Chorismate-utilising enzyme C-terminal" evidence="1">
    <location>
        <begin position="198"/>
        <end position="454"/>
    </location>
</feature>
<accession>A0ABT1VWH3</accession>
<dbReference type="InterPro" id="IPR005801">
    <property type="entry name" value="ADC_synthase"/>
</dbReference>
<dbReference type="PRINTS" id="PR00095">
    <property type="entry name" value="ANTSNTHASEI"/>
</dbReference>
<dbReference type="PANTHER" id="PTHR11236:SF50">
    <property type="entry name" value="AMINODEOXYCHORISMATE SYNTHASE COMPONENT 1"/>
    <property type="match status" value="1"/>
</dbReference>
<evidence type="ECO:0000313" key="4">
    <source>
        <dbReference type="Proteomes" id="UP001524547"/>
    </source>
</evidence>
<comment type="caution">
    <text evidence="3">The sequence shown here is derived from an EMBL/GenBank/DDBJ whole genome shotgun (WGS) entry which is preliminary data.</text>
</comment>
<reference evidence="3 4" key="1">
    <citation type="submission" date="2022-06" db="EMBL/GenBank/DDBJ databases">
        <title>Rhizosaccharibacter gen. nov. sp. nov. KSS12, endophytic bacteria isolated from sugarcane.</title>
        <authorList>
            <person name="Pitiwittayakul N."/>
        </authorList>
    </citation>
    <scope>NUCLEOTIDE SEQUENCE [LARGE SCALE GENOMIC DNA]</scope>
    <source>
        <strain evidence="3 4">KSS12</strain>
    </source>
</reference>
<dbReference type="RefSeq" id="WP_422919434.1">
    <property type="nucleotide sequence ID" value="NZ_JAMZEJ010000004.1"/>
</dbReference>
<keyword evidence="4" id="KW-1185">Reference proteome</keyword>
<dbReference type="PANTHER" id="PTHR11236">
    <property type="entry name" value="AMINOBENZOATE/ANTHRANILATE SYNTHASE"/>
    <property type="match status" value="1"/>
</dbReference>
<evidence type="ECO:0000259" key="2">
    <source>
        <dbReference type="Pfam" id="PF04715"/>
    </source>
</evidence>
<proteinExistence type="predicted"/>
<evidence type="ECO:0000259" key="1">
    <source>
        <dbReference type="Pfam" id="PF00425"/>
    </source>
</evidence>
<feature type="domain" description="Anthranilate synthase component I N-terminal" evidence="2">
    <location>
        <begin position="12"/>
        <end position="147"/>
    </location>
</feature>
<dbReference type="Pfam" id="PF00425">
    <property type="entry name" value="Chorismate_bind"/>
    <property type="match status" value="1"/>
</dbReference>
<evidence type="ECO:0000313" key="3">
    <source>
        <dbReference type="EMBL" id="MCQ8240691.1"/>
    </source>
</evidence>
<protein>
    <submittedName>
        <fullName evidence="3">Anthranilate synthase component I family protein</fullName>
    </submittedName>
</protein>